<gene>
    <name evidence="5" type="ORF">OHU35_25065</name>
</gene>
<evidence type="ECO:0000256" key="2">
    <source>
        <dbReference type="SAM" id="MobiDB-lite"/>
    </source>
</evidence>
<dbReference type="Proteomes" id="UP001621512">
    <property type="component" value="Chromosome"/>
</dbReference>
<dbReference type="Gene3D" id="3.40.630.190">
    <property type="entry name" value="LCP protein"/>
    <property type="match status" value="1"/>
</dbReference>
<dbReference type="InterPro" id="IPR004474">
    <property type="entry name" value="LytR_CpsA_psr"/>
</dbReference>
<dbReference type="InterPro" id="IPR050922">
    <property type="entry name" value="LytR/CpsA/Psr_CW_biosynth"/>
</dbReference>
<feature type="compositionally biased region" description="Pro residues" evidence="2">
    <location>
        <begin position="20"/>
        <end position="31"/>
    </location>
</feature>
<keyword evidence="6" id="KW-1185">Reference proteome</keyword>
<feature type="compositionally biased region" description="Basic and acidic residues" evidence="2">
    <location>
        <begin position="163"/>
        <end position="184"/>
    </location>
</feature>
<evidence type="ECO:0000256" key="1">
    <source>
        <dbReference type="ARBA" id="ARBA00006068"/>
    </source>
</evidence>
<feature type="compositionally biased region" description="Basic residues" evidence="2">
    <location>
        <begin position="98"/>
        <end position="109"/>
    </location>
</feature>
<evidence type="ECO:0000259" key="4">
    <source>
        <dbReference type="Pfam" id="PF03816"/>
    </source>
</evidence>
<accession>A0ABZ1MPR8</accession>
<dbReference type="RefSeq" id="WP_405506955.1">
    <property type="nucleotide sequence ID" value="NZ_CP108341.1"/>
</dbReference>
<keyword evidence="3" id="KW-0472">Membrane</keyword>
<reference evidence="5 6" key="1">
    <citation type="submission" date="2022-10" db="EMBL/GenBank/DDBJ databases">
        <title>The complete genomes of actinobacterial strains from the NBC collection.</title>
        <authorList>
            <person name="Joergensen T.S."/>
            <person name="Alvarez Arevalo M."/>
            <person name="Sterndorff E.B."/>
            <person name="Faurdal D."/>
            <person name="Vuksanovic O."/>
            <person name="Mourched A.-S."/>
            <person name="Charusanti P."/>
            <person name="Shaw S."/>
            <person name="Blin K."/>
            <person name="Weber T."/>
        </authorList>
    </citation>
    <scope>NUCLEOTIDE SEQUENCE [LARGE SCALE GENOMIC DNA]</scope>
    <source>
        <strain evidence="5 6">NBC_00017</strain>
    </source>
</reference>
<name>A0ABZ1MPR8_STREF</name>
<feature type="compositionally biased region" description="Basic and acidic residues" evidence="2">
    <location>
        <begin position="1"/>
        <end position="19"/>
    </location>
</feature>
<dbReference type="PANTHER" id="PTHR33392:SF6">
    <property type="entry name" value="POLYISOPRENYL-TEICHOIC ACID--PEPTIDOGLYCAN TEICHOIC ACID TRANSFERASE TAGU"/>
    <property type="match status" value="1"/>
</dbReference>
<feature type="region of interest" description="Disordered" evidence="2">
    <location>
        <begin position="161"/>
        <end position="184"/>
    </location>
</feature>
<evidence type="ECO:0000313" key="6">
    <source>
        <dbReference type="Proteomes" id="UP001621512"/>
    </source>
</evidence>
<feature type="region of interest" description="Disordered" evidence="2">
    <location>
        <begin position="1"/>
        <end position="109"/>
    </location>
</feature>
<dbReference type="NCBIfam" id="TIGR00350">
    <property type="entry name" value="lytR_cpsA_psr"/>
    <property type="match status" value="1"/>
</dbReference>
<proteinExistence type="inferred from homology"/>
<sequence length="428" mass="45260">MSDWTDHPGDHRAGRDPRRVPPSSPMVPPPSTRTAPLPGMSSSAAPGRYDIGVQEPGRRDDSENPGGRNPGGRNPGGRNPGGRNPGGRNPGGGSRGSRTPRRRAGRSRRFVRTAAVLSTVLVLAGAGTYVWADTRLNQQVDLGTLSSRVPPGEGTNYLVVGSDSRDGLSEKDKKDLNTGSTDGRRTDSVILLHTGANGTTMLSLPRDSWVTLPPYVDPDTGRSYRATPNKLNAAFSLGGPDLLVQTVERNTGVHIDHYAEIGFAGFVGVVDAVGGVDMCLDKAVRDKDSGADLQAGCQTLDGSEALAFVRQRKQEAQGDLGRTRNQQKFLAALAAKAATPSTLADPSKSFPTLSAGLDTLIVDEGTELPDLMKLFEAMKKATAGGGSQLNVPVADPDLRTSKGSAVKWDDRRARALFTAIREDRPPGT</sequence>
<keyword evidence="3" id="KW-0812">Transmembrane</keyword>
<keyword evidence="3" id="KW-1133">Transmembrane helix</keyword>
<organism evidence="5 6">
    <name type="scientific">Streptomyces purpurascens</name>
    <dbReference type="NCBI Taxonomy" id="1924"/>
    <lineage>
        <taxon>Bacteria</taxon>
        <taxon>Bacillati</taxon>
        <taxon>Actinomycetota</taxon>
        <taxon>Actinomycetes</taxon>
        <taxon>Kitasatosporales</taxon>
        <taxon>Streptomycetaceae</taxon>
        <taxon>Streptomyces</taxon>
    </lineage>
</organism>
<dbReference type="PANTHER" id="PTHR33392">
    <property type="entry name" value="POLYISOPRENYL-TEICHOIC ACID--PEPTIDOGLYCAN TEICHOIC ACID TRANSFERASE TAGU"/>
    <property type="match status" value="1"/>
</dbReference>
<protein>
    <submittedName>
        <fullName evidence="5">LCP family protein</fullName>
    </submittedName>
</protein>
<evidence type="ECO:0000313" key="5">
    <source>
        <dbReference type="EMBL" id="WTW29124.1"/>
    </source>
</evidence>
<feature type="domain" description="Cell envelope-related transcriptional attenuator" evidence="4">
    <location>
        <begin position="185"/>
        <end position="338"/>
    </location>
</feature>
<comment type="similarity">
    <text evidence="1">Belongs to the LytR/CpsA/Psr (LCP) family.</text>
</comment>
<dbReference type="EMBL" id="CP108341">
    <property type="protein sequence ID" value="WTW29124.1"/>
    <property type="molecule type" value="Genomic_DNA"/>
</dbReference>
<feature type="transmembrane region" description="Helical" evidence="3">
    <location>
        <begin position="110"/>
        <end position="132"/>
    </location>
</feature>
<feature type="compositionally biased region" description="Gly residues" evidence="2">
    <location>
        <begin position="68"/>
        <end position="95"/>
    </location>
</feature>
<dbReference type="Pfam" id="PF03816">
    <property type="entry name" value="LytR_cpsA_psr"/>
    <property type="match status" value="1"/>
</dbReference>
<evidence type="ECO:0000256" key="3">
    <source>
        <dbReference type="SAM" id="Phobius"/>
    </source>
</evidence>